<dbReference type="PANTHER" id="PTHR36174">
    <property type="entry name" value="LIPID II:GLYCINE GLYCYLTRANSFERASE"/>
    <property type="match status" value="1"/>
</dbReference>
<accession>A0A1I5VDD2</accession>
<feature type="domain" description="BioF2-like acetyltransferase" evidence="1">
    <location>
        <begin position="150"/>
        <end position="283"/>
    </location>
</feature>
<dbReference type="InterPro" id="IPR016181">
    <property type="entry name" value="Acyl_CoA_acyltransferase"/>
</dbReference>
<keyword evidence="3" id="KW-1185">Reference proteome</keyword>
<reference evidence="2 3" key="1">
    <citation type="submission" date="2016-10" db="EMBL/GenBank/DDBJ databases">
        <authorList>
            <person name="de Groot N.N."/>
        </authorList>
    </citation>
    <scope>NUCLEOTIDE SEQUENCE [LARGE SCALE GENOMIC DNA]</scope>
    <source>
        <strain evidence="2 3">DSM 20581</strain>
    </source>
</reference>
<dbReference type="GO" id="GO:0016740">
    <property type="term" value="F:transferase activity"/>
    <property type="evidence" value="ECO:0007669"/>
    <property type="project" value="UniProtKB-KW"/>
</dbReference>
<dbReference type="AlphaFoldDB" id="A0A1I5VDD2"/>
<dbReference type="InterPro" id="IPR050644">
    <property type="entry name" value="PG_Glycine_Bridge_Synth"/>
</dbReference>
<evidence type="ECO:0000313" key="2">
    <source>
        <dbReference type="EMBL" id="SFQ05578.1"/>
    </source>
</evidence>
<protein>
    <submittedName>
        <fullName evidence="2">Acetyltransferase (GNAT) domain-containing protein</fullName>
    </submittedName>
</protein>
<dbReference type="EMBL" id="FOXW01000001">
    <property type="protein sequence ID" value="SFQ05578.1"/>
    <property type="molecule type" value="Genomic_DNA"/>
</dbReference>
<name>A0A1I5VDD2_9LACT</name>
<keyword evidence="2" id="KW-0808">Transferase</keyword>
<sequence>MKETRKRIVTELPEKQVADVYFDGRYGALYEEKEQASLELFTYCSDYGEIQYRYLKRSVPYLISGEQYYDIITPYGYGGPNIVAAIDAEKLIVEFQKAFAQHCKEQKIVSEFIRFHLLKNKEVVNRFYGEAVFSGMNIVKDLREPILQDCSKSVKRTMKKAQQQGFEVIYDTSGERLDDFLTVYYSTMDRNGANNYYYFDEDFFRRLNQEMEGHYVYVHVLLENKVIATGLTLYGSTYSYGFLGGTLSDYFTYNPTTFLEIKSMEWLKEKQVDYYILGGGYEPDDGIYRFKRSFAKTTGDVPFYIGKKVHDSTIYQQLVQQRSKEPNFDPSNSYFPLYRS</sequence>
<dbReference type="RefSeq" id="WP_092479547.1">
    <property type="nucleotide sequence ID" value="NZ_FOXW01000001.1"/>
</dbReference>
<gene>
    <name evidence="2" type="ORF">SAMN04488506_0489</name>
</gene>
<dbReference type="SUPFAM" id="SSF55729">
    <property type="entry name" value="Acyl-CoA N-acyltransferases (Nat)"/>
    <property type="match status" value="1"/>
</dbReference>
<evidence type="ECO:0000313" key="3">
    <source>
        <dbReference type="Proteomes" id="UP000199136"/>
    </source>
</evidence>
<dbReference type="STRING" id="82801.SAMN04488506_0489"/>
<dbReference type="Gene3D" id="3.40.630.30">
    <property type="match status" value="1"/>
</dbReference>
<dbReference type="Proteomes" id="UP000199136">
    <property type="component" value="Unassembled WGS sequence"/>
</dbReference>
<organism evidence="2 3">
    <name type="scientific">Desemzia incerta</name>
    <dbReference type="NCBI Taxonomy" id="82801"/>
    <lineage>
        <taxon>Bacteria</taxon>
        <taxon>Bacillati</taxon>
        <taxon>Bacillota</taxon>
        <taxon>Bacilli</taxon>
        <taxon>Lactobacillales</taxon>
        <taxon>Carnobacteriaceae</taxon>
        <taxon>Desemzia</taxon>
    </lineage>
</organism>
<dbReference type="Pfam" id="PF13480">
    <property type="entry name" value="Acetyltransf_6"/>
    <property type="match status" value="1"/>
</dbReference>
<dbReference type="PANTHER" id="PTHR36174:SF1">
    <property type="entry name" value="LIPID II:GLYCINE GLYCYLTRANSFERASE"/>
    <property type="match status" value="1"/>
</dbReference>
<dbReference type="InterPro" id="IPR038740">
    <property type="entry name" value="BioF2-like_GNAT_dom"/>
</dbReference>
<proteinExistence type="predicted"/>
<dbReference type="OrthoDB" id="9785911at2"/>
<evidence type="ECO:0000259" key="1">
    <source>
        <dbReference type="Pfam" id="PF13480"/>
    </source>
</evidence>